<organism evidence="3 4">
    <name type="scientific">Piscinibacter sakaiensis</name>
    <name type="common">Ideonella sakaiensis</name>
    <dbReference type="NCBI Taxonomy" id="1547922"/>
    <lineage>
        <taxon>Bacteria</taxon>
        <taxon>Pseudomonadati</taxon>
        <taxon>Pseudomonadota</taxon>
        <taxon>Betaproteobacteria</taxon>
        <taxon>Burkholderiales</taxon>
        <taxon>Sphaerotilaceae</taxon>
        <taxon>Piscinibacter</taxon>
    </lineage>
</organism>
<dbReference type="InterPro" id="IPR003607">
    <property type="entry name" value="HD/PDEase_dom"/>
</dbReference>
<dbReference type="PANTHER" id="PTHR43155:SF2">
    <property type="entry name" value="CYCLIC DI-GMP PHOSPHODIESTERASE PA4108"/>
    <property type="match status" value="1"/>
</dbReference>
<dbReference type="STRING" id="1547922.ISF6_4983"/>
<protein>
    <submittedName>
        <fullName evidence="3">HDIG domain protein</fullName>
    </submittedName>
</protein>
<dbReference type="CDD" id="cd00077">
    <property type="entry name" value="HDc"/>
    <property type="match status" value="1"/>
</dbReference>
<gene>
    <name evidence="3" type="ORF">ISF6_4983</name>
</gene>
<dbReference type="PANTHER" id="PTHR43155">
    <property type="entry name" value="CYCLIC DI-GMP PHOSPHODIESTERASE PA4108-RELATED"/>
    <property type="match status" value="1"/>
</dbReference>
<evidence type="ECO:0000313" key="3">
    <source>
        <dbReference type="EMBL" id="GAP38525.1"/>
    </source>
</evidence>
<reference evidence="3 4" key="2">
    <citation type="journal article" date="2016" name="Science">
        <title>A bacterium that degrades and assimilates poly(ethylene terephthalate).</title>
        <authorList>
            <person name="Yoshida S."/>
            <person name="Hiraga K."/>
            <person name="Takehana T."/>
            <person name="Taniguchi I."/>
            <person name="Yamaji H."/>
            <person name="Maeda Y."/>
            <person name="Toyohara K."/>
            <person name="Miyamoto K."/>
            <person name="Kimura Y."/>
            <person name="Oda K."/>
        </authorList>
    </citation>
    <scope>NUCLEOTIDE SEQUENCE [LARGE SCALE GENOMIC DNA]</scope>
    <source>
        <strain evidence="4">NBRC 110686 / TISTR 2288 / 201-F6</strain>
    </source>
</reference>
<dbReference type="InterPro" id="IPR021812">
    <property type="entry name" value="DUF3391"/>
</dbReference>
<dbReference type="RefSeq" id="WP_054022390.1">
    <property type="nucleotide sequence ID" value="NZ_BBYR01000078.1"/>
</dbReference>
<reference evidence="4" key="1">
    <citation type="submission" date="2015-07" db="EMBL/GenBank/DDBJ databases">
        <title>Discovery of a poly(ethylene terephthalate assimilation.</title>
        <authorList>
            <person name="Yoshida S."/>
            <person name="Hiraga K."/>
            <person name="Takehana T."/>
            <person name="Taniguchi I."/>
            <person name="Yamaji H."/>
            <person name="Maeda Y."/>
            <person name="Toyohara K."/>
            <person name="Miyamoto K."/>
            <person name="Kimura Y."/>
            <person name="Oda K."/>
        </authorList>
    </citation>
    <scope>NUCLEOTIDE SEQUENCE [LARGE SCALE GENOMIC DNA]</scope>
    <source>
        <strain evidence="4">NBRC 110686 / TISTR 2288 / 201-F6</strain>
    </source>
</reference>
<feature type="domain" description="HD-GYP" evidence="2">
    <location>
        <begin position="163"/>
        <end position="367"/>
    </location>
</feature>
<dbReference type="OrthoDB" id="9764808at2"/>
<dbReference type="AlphaFoldDB" id="A0A0K8P8K6"/>
<keyword evidence="4" id="KW-1185">Reference proteome</keyword>
<dbReference type="EMBL" id="BBYR01000078">
    <property type="protein sequence ID" value="GAP38525.1"/>
    <property type="molecule type" value="Genomic_DNA"/>
</dbReference>
<accession>A0A0K8P8K6</accession>
<proteinExistence type="predicted"/>
<dbReference type="Pfam" id="PF11871">
    <property type="entry name" value="DUF3391"/>
    <property type="match status" value="1"/>
</dbReference>
<evidence type="ECO:0000313" key="4">
    <source>
        <dbReference type="Proteomes" id="UP000037660"/>
    </source>
</evidence>
<comment type="caution">
    <text evidence="3">The sequence shown here is derived from an EMBL/GenBank/DDBJ whole genome shotgun (WGS) entry which is preliminary data.</text>
</comment>
<dbReference type="Proteomes" id="UP000037660">
    <property type="component" value="Unassembled WGS sequence"/>
</dbReference>
<dbReference type="PROSITE" id="PS51832">
    <property type="entry name" value="HD_GYP"/>
    <property type="match status" value="1"/>
</dbReference>
<dbReference type="GO" id="GO:0008081">
    <property type="term" value="F:phosphoric diester hydrolase activity"/>
    <property type="evidence" value="ECO:0007669"/>
    <property type="project" value="UniProtKB-ARBA"/>
</dbReference>
<feature type="region of interest" description="Disordered" evidence="1">
    <location>
        <begin position="66"/>
        <end position="108"/>
    </location>
</feature>
<dbReference type="InterPro" id="IPR037522">
    <property type="entry name" value="HD_GYP_dom"/>
</dbReference>
<dbReference type="SMART" id="SM00471">
    <property type="entry name" value="HDc"/>
    <property type="match status" value="1"/>
</dbReference>
<dbReference type="SUPFAM" id="SSF109604">
    <property type="entry name" value="HD-domain/PDEase-like"/>
    <property type="match status" value="1"/>
</dbReference>
<dbReference type="Pfam" id="PF13487">
    <property type="entry name" value="HD_5"/>
    <property type="match status" value="1"/>
</dbReference>
<evidence type="ECO:0000256" key="1">
    <source>
        <dbReference type="SAM" id="MobiDB-lite"/>
    </source>
</evidence>
<dbReference type="Gene3D" id="1.10.3210.10">
    <property type="entry name" value="Hypothetical protein af1432"/>
    <property type="match status" value="1"/>
</dbReference>
<evidence type="ECO:0000259" key="2">
    <source>
        <dbReference type="PROSITE" id="PS51832"/>
    </source>
</evidence>
<feature type="compositionally biased region" description="Low complexity" evidence="1">
    <location>
        <begin position="76"/>
        <end position="108"/>
    </location>
</feature>
<name>A0A0K8P8K6_PISS1</name>
<sequence>MLKKVPVEQMRLGMHLHGLCGAWLDHPFWKTQFLLQDPTDLAKLRDSGVRECWIDVSKGLDVAANGPAVAPRRDPTPAAGPAPAVARATPGASPAAPGPVPQAAVSTAPAVPPPTVPMAEEVARAASLVNQSRQAVISLFAEARMGKALDTGGCADLVSEVTASVWRNPGAMLSLARLKTHDDYTYMHSVAVCALMVALARQLGMDEGQAREAGFAGLLHDMGKAAMPLQVLTKPGKLTDAEFALMRAHPERGHAMLMARQVGAGDVADEVTAGVLDVCLHHHEKVDGSGYPHRLRGEQISTLAKMGAVCDVYDAITSNRPYKAAWDPSESIGRMASWRSGHFDETIFQAFVKSLGIYPVGSLVRMQSDRLGVVIEQNEAAITSPKVKVFFSARQQMPVPLEVLDLASPRCSDRIVGRESNAVWKFPHLDALWAGPEVLRKLGRA</sequence>